<dbReference type="InterPro" id="IPR000477">
    <property type="entry name" value="RT_dom"/>
</dbReference>
<evidence type="ECO:0000259" key="9">
    <source>
        <dbReference type="Pfam" id="PF00078"/>
    </source>
</evidence>
<keyword evidence="6" id="KW-0255">Endonuclease</keyword>
<keyword evidence="12" id="KW-1185">Reference proteome</keyword>
<dbReference type="Gene3D" id="3.30.70.270">
    <property type="match status" value="2"/>
</dbReference>
<protein>
    <recommendedName>
        <fullName evidence="2">ribonuclease H</fullName>
        <ecNumber evidence="2">3.1.26.4</ecNumber>
    </recommendedName>
</protein>
<name>A0A851MZ53_9DEND</name>
<feature type="non-terminal residue" evidence="11">
    <location>
        <position position="1"/>
    </location>
</feature>
<feature type="non-terminal residue" evidence="11">
    <location>
        <position position="324"/>
    </location>
</feature>
<evidence type="ECO:0000256" key="4">
    <source>
        <dbReference type="ARBA" id="ARBA00022695"/>
    </source>
</evidence>
<dbReference type="GO" id="GO:0003964">
    <property type="term" value="F:RNA-directed DNA polymerase activity"/>
    <property type="evidence" value="ECO:0007669"/>
    <property type="project" value="UniProtKB-KW"/>
</dbReference>
<dbReference type="PANTHER" id="PTHR41694:SF3">
    <property type="entry name" value="RNA-DIRECTED DNA POLYMERASE-RELATED"/>
    <property type="match status" value="1"/>
</dbReference>
<evidence type="ECO:0000256" key="3">
    <source>
        <dbReference type="ARBA" id="ARBA00022679"/>
    </source>
</evidence>
<evidence type="ECO:0000256" key="7">
    <source>
        <dbReference type="ARBA" id="ARBA00022801"/>
    </source>
</evidence>
<keyword evidence="5" id="KW-0540">Nuclease</keyword>
<gene>
    <name evidence="11" type="primary">Ervk18_1</name>
    <name evidence="11" type="ORF">CAMPRO_R06935</name>
</gene>
<comment type="similarity">
    <text evidence="1">Belongs to the beta type-B retroviral polymerase family. HERV class-II K(HML-2) pol subfamily.</text>
</comment>
<evidence type="ECO:0000259" key="10">
    <source>
        <dbReference type="Pfam" id="PF06817"/>
    </source>
</evidence>
<evidence type="ECO:0000313" key="11">
    <source>
        <dbReference type="EMBL" id="NXC34673.1"/>
    </source>
</evidence>
<dbReference type="Gene3D" id="3.10.10.10">
    <property type="entry name" value="HIV Type 1 Reverse Transcriptase, subunit A, domain 1"/>
    <property type="match status" value="1"/>
</dbReference>
<dbReference type="EMBL" id="WBMV01007685">
    <property type="protein sequence ID" value="NXC34673.1"/>
    <property type="molecule type" value="Genomic_DNA"/>
</dbReference>
<dbReference type="Pfam" id="PF00078">
    <property type="entry name" value="RVT_1"/>
    <property type="match status" value="1"/>
</dbReference>
<proteinExistence type="inferred from homology"/>
<dbReference type="Pfam" id="PF06817">
    <property type="entry name" value="RVT_thumb"/>
    <property type="match status" value="1"/>
</dbReference>
<organism evidence="11 12">
    <name type="scientific">Campylorhamphus procurvoides</name>
    <dbReference type="NCBI Taxonomy" id="190295"/>
    <lineage>
        <taxon>Eukaryota</taxon>
        <taxon>Metazoa</taxon>
        <taxon>Chordata</taxon>
        <taxon>Craniata</taxon>
        <taxon>Vertebrata</taxon>
        <taxon>Euteleostomi</taxon>
        <taxon>Archelosauria</taxon>
        <taxon>Archosauria</taxon>
        <taxon>Dinosauria</taxon>
        <taxon>Saurischia</taxon>
        <taxon>Theropoda</taxon>
        <taxon>Coelurosauria</taxon>
        <taxon>Aves</taxon>
        <taxon>Neognathae</taxon>
        <taxon>Neoaves</taxon>
        <taxon>Telluraves</taxon>
        <taxon>Australaves</taxon>
        <taxon>Passeriformes</taxon>
        <taxon>Dendrocolaptidae</taxon>
        <taxon>Campylorhamphus</taxon>
    </lineage>
</organism>
<keyword evidence="3" id="KW-0808">Transferase</keyword>
<feature type="domain" description="Reverse transcriptase thumb" evidence="10">
    <location>
        <begin position="99"/>
        <end position="163"/>
    </location>
</feature>
<evidence type="ECO:0000313" key="12">
    <source>
        <dbReference type="Proteomes" id="UP000614027"/>
    </source>
</evidence>
<keyword evidence="8" id="KW-0695">RNA-directed DNA polymerase</keyword>
<dbReference type="SUPFAM" id="SSF56672">
    <property type="entry name" value="DNA/RNA polymerases"/>
    <property type="match status" value="1"/>
</dbReference>
<accession>A0A851MZ53</accession>
<keyword evidence="4" id="KW-0548">Nucleotidyltransferase</keyword>
<dbReference type="AlphaFoldDB" id="A0A851MZ53"/>
<dbReference type="InterPro" id="IPR010661">
    <property type="entry name" value="RVT_thumb"/>
</dbReference>
<evidence type="ECO:0000256" key="6">
    <source>
        <dbReference type="ARBA" id="ARBA00022759"/>
    </source>
</evidence>
<evidence type="ECO:0000256" key="5">
    <source>
        <dbReference type="ARBA" id="ARBA00022722"/>
    </source>
</evidence>
<dbReference type="Proteomes" id="UP000614027">
    <property type="component" value="Unassembled WGS sequence"/>
</dbReference>
<dbReference type="OrthoDB" id="6773263at2759"/>
<dbReference type="GO" id="GO:0004523">
    <property type="term" value="F:RNA-DNA hybrid ribonuclease activity"/>
    <property type="evidence" value="ECO:0007669"/>
    <property type="project" value="UniProtKB-EC"/>
</dbReference>
<evidence type="ECO:0000256" key="2">
    <source>
        <dbReference type="ARBA" id="ARBA00012180"/>
    </source>
</evidence>
<comment type="caution">
    <text evidence="11">The sequence shown here is derived from an EMBL/GenBank/DDBJ whole genome shotgun (WGS) entry which is preliminary data.</text>
</comment>
<evidence type="ECO:0000256" key="8">
    <source>
        <dbReference type="ARBA" id="ARBA00022918"/>
    </source>
</evidence>
<feature type="domain" description="Reverse transcriptase" evidence="9">
    <location>
        <begin position="2"/>
        <end position="92"/>
    </location>
</feature>
<dbReference type="InterPro" id="IPR043128">
    <property type="entry name" value="Rev_trsase/Diguanyl_cyclase"/>
</dbReference>
<reference evidence="11" key="1">
    <citation type="submission" date="2019-09" db="EMBL/GenBank/DDBJ databases">
        <title>Bird 10,000 Genomes (B10K) Project - Family phase.</title>
        <authorList>
            <person name="Zhang G."/>
        </authorList>
    </citation>
    <scope>NUCLEOTIDE SEQUENCE</scope>
    <source>
        <strain evidence="11">B10K-DU-001-09</strain>
        <tissue evidence="11">Muscle</tissue>
    </source>
</reference>
<dbReference type="EC" id="3.1.26.4" evidence="2"/>
<keyword evidence="7" id="KW-0378">Hydrolase</keyword>
<dbReference type="GO" id="GO:0035613">
    <property type="term" value="F:RNA stem-loop binding"/>
    <property type="evidence" value="ECO:0007669"/>
    <property type="project" value="TreeGrafter"/>
</dbReference>
<sequence length="324" mass="36329">DCPKFAFTVPSVNRQAPARRYEWLVLPQGCKNSPAICQRVVADALMPVRPPEQTYLDSVLSFAIETLQKSGFTIAEEKVQKTTPVKYLGLQLLDKTITPQPLVIRNEPRTLKQLMSLCGSINWLRPFLHLPNSDLEPLFHLLRGSDALNSPRHLTPEAKESLQKVADAISHAKAHRCDPSLPFQLAILGESPFNYGLLYQWDTQTHTHEALLIIEFLFTHHSHARTVVTPVEVVAELITKARLRIRTLAGCDLSCVVVPWKKSEFNSVYQTNSALQLALDSYPGQVSYGHFPKHRMFKETFNLAPKSLKSSVPLAALNVFTDGS</sequence>
<dbReference type="PANTHER" id="PTHR41694">
    <property type="entry name" value="ENDOGENOUS RETROVIRUS GROUP K MEMBER POL PROTEIN"/>
    <property type="match status" value="1"/>
</dbReference>
<dbReference type="InterPro" id="IPR043502">
    <property type="entry name" value="DNA/RNA_pol_sf"/>
</dbReference>
<evidence type="ECO:0000256" key="1">
    <source>
        <dbReference type="ARBA" id="ARBA00010879"/>
    </source>
</evidence>